<evidence type="ECO:0000313" key="3">
    <source>
        <dbReference type="Proteomes" id="UP000555564"/>
    </source>
</evidence>
<comment type="caution">
    <text evidence="2">The sequence shown here is derived from an EMBL/GenBank/DDBJ whole genome shotgun (WGS) entry which is preliminary data.</text>
</comment>
<proteinExistence type="predicted"/>
<evidence type="ECO:0000259" key="1">
    <source>
        <dbReference type="Pfam" id="PF04486"/>
    </source>
</evidence>
<dbReference type="Pfam" id="PF04486">
    <property type="entry name" value="SchA_CurD"/>
    <property type="match status" value="1"/>
</dbReference>
<name>A0A7X0M6Q6_9ACTN</name>
<keyword evidence="3" id="KW-1185">Reference proteome</keyword>
<evidence type="ECO:0000313" key="2">
    <source>
        <dbReference type="EMBL" id="MBB6473973.1"/>
    </source>
</evidence>
<accession>A0A7X0M6Q6</accession>
<dbReference type="Proteomes" id="UP000555564">
    <property type="component" value="Unassembled WGS sequence"/>
</dbReference>
<gene>
    <name evidence="2" type="ORF">BJ992_003404</name>
</gene>
<protein>
    <recommendedName>
        <fullName evidence="1">SchA/CurD-like domain-containing protein</fullName>
    </recommendedName>
</protein>
<sequence>MPYAMLTFRIKPGHEEELAEIFSAAPPLESPIVTDDRGEETARLIGTGVFVKDDVLVRLVHYEGDFTGIARHLAAQQHVHVIESRIVPFLTETRDTGTPEGFAAFFRNARMRCLTQSSSEPHSTPL</sequence>
<dbReference type="InterPro" id="IPR007575">
    <property type="entry name" value="SchA_CurD-like"/>
</dbReference>
<dbReference type="EMBL" id="JACHIU010000001">
    <property type="protein sequence ID" value="MBB6473973.1"/>
    <property type="molecule type" value="Genomic_DNA"/>
</dbReference>
<dbReference type="AlphaFoldDB" id="A0A7X0M6Q6"/>
<feature type="domain" description="SchA/CurD-like" evidence="1">
    <location>
        <begin position="1"/>
        <end position="118"/>
    </location>
</feature>
<reference evidence="2 3" key="1">
    <citation type="submission" date="2020-08" db="EMBL/GenBank/DDBJ databases">
        <title>Sequencing the genomes of 1000 actinobacteria strains.</title>
        <authorList>
            <person name="Klenk H.-P."/>
        </authorList>
    </citation>
    <scope>NUCLEOTIDE SEQUENCE [LARGE SCALE GENOMIC DNA]</scope>
    <source>
        <strain evidence="2 3">DSM 44936</strain>
    </source>
</reference>
<dbReference type="RefSeq" id="WP_184982095.1">
    <property type="nucleotide sequence ID" value="NZ_BAAALO010000061.1"/>
</dbReference>
<organism evidence="2 3">
    <name type="scientific">Sphaerisporangium rubeum</name>
    <dbReference type="NCBI Taxonomy" id="321317"/>
    <lineage>
        <taxon>Bacteria</taxon>
        <taxon>Bacillati</taxon>
        <taxon>Actinomycetota</taxon>
        <taxon>Actinomycetes</taxon>
        <taxon>Streptosporangiales</taxon>
        <taxon>Streptosporangiaceae</taxon>
        <taxon>Sphaerisporangium</taxon>
    </lineage>
</organism>